<evidence type="ECO:0000313" key="6">
    <source>
        <dbReference type="Proteomes" id="UP000028582"/>
    </source>
</evidence>
<keyword evidence="1" id="KW-0677">Repeat</keyword>
<evidence type="ECO:0000256" key="1">
    <source>
        <dbReference type="ARBA" id="ARBA00022737"/>
    </source>
</evidence>
<feature type="region of interest" description="Disordered" evidence="4">
    <location>
        <begin position="344"/>
        <end position="365"/>
    </location>
</feature>
<dbReference type="InterPro" id="IPR050745">
    <property type="entry name" value="Multifunctional_regulatory"/>
</dbReference>
<dbReference type="OrthoDB" id="194358at2759"/>
<dbReference type="SUPFAM" id="SSF48403">
    <property type="entry name" value="Ankyrin repeat"/>
    <property type="match status" value="1"/>
</dbReference>
<dbReference type="Pfam" id="PF12796">
    <property type="entry name" value="Ank_2"/>
    <property type="match status" value="2"/>
</dbReference>
<evidence type="ECO:0000256" key="3">
    <source>
        <dbReference type="PROSITE-ProRule" id="PRU00023"/>
    </source>
</evidence>
<dbReference type="InterPro" id="IPR002110">
    <property type="entry name" value="Ankyrin_rpt"/>
</dbReference>
<dbReference type="Gene3D" id="1.25.40.20">
    <property type="entry name" value="Ankyrin repeat-containing domain"/>
    <property type="match status" value="2"/>
</dbReference>
<accession>A0A080Z5Q2</accession>
<comment type="caution">
    <text evidence="5">The sequence shown here is derived from an EMBL/GenBank/DDBJ whole genome shotgun (WGS) entry which is preliminary data.</text>
</comment>
<dbReference type="InterPro" id="IPR035892">
    <property type="entry name" value="C2_domain_sf"/>
</dbReference>
<feature type="repeat" description="ANK" evidence="3">
    <location>
        <begin position="162"/>
        <end position="194"/>
    </location>
</feature>
<dbReference type="Proteomes" id="UP000028582">
    <property type="component" value="Unassembled WGS sequence"/>
</dbReference>
<dbReference type="PROSITE" id="PS50297">
    <property type="entry name" value="ANK_REP_REGION"/>
    <property type="match status" value="2"/>
</dbReference>
<dbReference type="AlphaFoldDB" id="A0A080Z5Q2"/>
<evidence type="ECO:0000256" key="4">
    <source>
        <dbReference type="SAM" id="MobiDB-lite"/>
    </source>
</evidence>
<dbReference type="PROSITE" id="PS50088">
    <property type="entry name" value="ANK_REPEAT"/>
    <property type="match status" value="3"/>
</dbReference>
<dbReference type="InterPro" id="IPR036770">
    <property type="entry name" value="Ankyrin_rpt-contain_sf"/>
</dbReference>
<keyword evidence="2 3" id="KW-0040">ANK repeat</keyword>
<dbReference type="EMBL" id="ANJA01003692">
    <property type="protein sequence ID" value="ETO61963.1"/>
    <property type="molecule type" value="Genomic_DNA"/>
</dbReference>
<protein>
    <submittedName>
        <fullName evidence="5">Uncharacterized protein</fullName>
    </submittedName>
</protein>
<feature type="repeat" description="ANK" evidence="3">
    <location>
        <begin position="92"/>
        <end position="124"/>
    </location>
</feature>
<evidence type="ECO:0000256" key="2">
    <source>
        <dbReference type="ARBA" id="ARBA00023043"/>
    </source>
</evidence>
<name>A0A080Z5Q2_PHYNI</name>
<proteinExistence type="predicted"/>
<dbReference type="SMART" id="SM00248">
    <property type="entry name" value="ANK"/>
    <property type="match status" value="5"/>
</dbReference>
<feature type="repeat" description="ANK" evidence="3">
    <location>
        <begin position="127"/>
        <end position="161"/>
    </location>
</feature>
<dbReference type="PANTHER" id="PTHR24189">
    <property type="entry name" value="MYOTROPHIN"/>
    <property type="match status" value="1"/>
</dbReference>
<organism evidence="5 6">
    <name type="scientific">Phytophthora nicotianae P1976</name>
    <dbReference type="NCBI Taxonomy" id="1317066"/>
    <lineage>
        <taxon>Eukaryota</taxon>
        <taxon>Sar</taxon>
        <taxon>Stramenopiles</taxon>
        <taxon>Oomycota</taxon>
        <taxon>Peronosporomycetes</taxon>
        <taxon>Peronosporales</taxon>
        <taxon>Peronosporaceae</taxon>
        <taxon>Phytophthora</taxon>
    </lineage>
</organism>
<sequence>MQSAQPPPELLAYKALQAVQRGNAEELAKLIQAGANTHVINAVVKTGTSPNGRPDREAKGDLLYHAVDKENVELVKVLLGNGAEVNGSKHDESPHPLRAAVVRKNLELVTLLLKRGANVNRTYTITTGFAKLTMTVLFESTSDAIFNFLLRRGADVNIRDSKGDTPLHVHAENWNASFVNGLVEHGADVNALDKENRTPLWRAMQQWGFRDGCDEEENFIDVCHVLLSQKATPPSADAFASETENSERFFRRLQIVRGLTTQRDVGMAVLSHIPVEIYRQGVAEIAAYFATNTLVPVAVEQSELRTEVLPEDRRRQSKTGVAAWISGEEVLQRQVEILPALNRSPSSKIHAPSGDDVSPLPGCPEPEPILRDLESKLKRGGSAAWSVKDEVPVSSESKVTAIECKGNDIVPPTPTKNHTDDVEPISSGADAETVNATPRSAVSGAKPVLPPVSTRSGLPVVAPLLLYRLKIICATGLRRALKYRRQSPYCICRLVRGDGEVLTQVQTAVHPGGGEVPTWRGQVFELALTPENTRTSTLVFVLKHSGMVASLDEKIATGMMPFPYIPVGHSLTLKLLLMNSDQQAGRLEIYIEAY</sequence>
<gene>
    <name evidence="5" type="ORF">F444_20090</name>
</gene>
<dbReference type="SUPFAM" id="SSF49562">
    <property type="entry name" value="C2 domain (Calcium/lipid-binding domain, CaLB)"/>
    <property type="match status" value="1"/>
</dbReference>
<reference evidence="5 6" key="1">
    <citation type="submission" date="2013-11" db="EMBL/GenBank/DDBJ databases">
        <title>The Genome Sequence of Phytophthora parasitica P1976.</title>
        <authorList>
            <consortium name="The Broad Institute Genomics Platform"/>
            <person name="Russ C."/>
            <person name="Tyler B."/>
            <person name="Panabieres F."/>
            <person name="Shan W."/>
            <person name="Tripathy S."/>
            <person name="Grunwald N."/>
            <person name="Machado M."/>
            <person name="Johnson C.S."/>
            <person name="Walker B."/>
            <person name="Young S."/>
            <person name="Zeng Q."/>
            <person name="Gargeya S."/>
            <person name="Fitzgerald M."/>
            <person name="Haas B."/>
            <person name="Abouelleil A."/>
            <person name="Allen A.W."/>
            <person name="Alvarado L."/>
            <person name="Arachchi H.M."/>
            <person name="Berlin A.M."/>
            <person name="Chapman S.B."/>
            <person name="Gainer-Dewar J."/>
            <person name="Goldberg J."/>
            <person name="Griggs A."/>
            <person name="Gujja S."/>
            <person name="Hansen M."/>
            <person name="Howarth C."/>
            <person name="Imamovic A."/>
            <person name="Ireland A."/>
            <person name="Larimer J."/>
            <person name="McCowan C."/>
            <person name="Murphy C."/>
            <person name="Pearson M."/>
            <person name="Poon T.W."/>
            <person name="Priest M."/>
            <person name="Roberts A."/>
            <person name="Saif S."/>
            <person name="Shea T."/>
            <person name="Sisk P."/>
            <person name="Sykes S."/>
            <person name="Wortman J."/>
            <person name="Nusbaum C."/>
            <person name="Birren B."/>
        </authorList>
    </citation>
    <scope>NUCLEOTIDE SEQUENCE [LARGE SCALE GENOMIC DNA]</scope>
    <source>
        <strain evidence="5 6">P1976</strain>
    </source>
</reference>
<evidence type="ECO:0000313" key="5">
    <source>
        <dbReference type="EMBL" id="ETO61963.1"/>
    </source>
</evidence>